<protein>
    <recommendedName>
        <fullName evidence="1">Dynein heavy chain C-terminal domain-containing protein</fullName>
    </recommendedName>
</protein>
<dbReference type="InterPro" id="IPR041228">
    <property type="entry name" value="Dynein_C"/>
</dbReference>
<dbReference type="Pfam" id="PF18199">
    <property type="entry name" value="Dynein_C"/>
    <property type="match status" value="1"/>
</dbReference>
<feature type="domain" description="Dynein heavy chain C-terminal" evidence="1">
    <location>
        <begin position="3"/>
        <end position="114"/>
    </location>
</feature>
<dbReference type="EMBL" id="CAJOBE010051751">
    <property type="protein sequence ID" value="CAF4359519.1"/>
    <property type="molecule type" value="Genomic_DNA"/>
</dbReference>
<dbReference type="AlphaFoldDB" id="A0A820LLR7"/>
<organism evidence="2 3">
    <name type="scientific">Rotaria sordida</name>
    <dbReference type="NCBI Taxonomy" id="392033"/>
    <lineage>
        <taxon>Eukaryota</taxon>
        <taxon>Metazoa</taxon>
        <taxon>Spiralia</taxon>
        <taxon>Gnathifera</taxon>
        <taxon>Rotifera</taxon>
        <taxon>Eurotatoria</taxon>
        <taxon>Bdelloidea</taxon>
        <taxon>Philodinida</taxon>
        <taxon>Philodinidae</taxon>
        <taxon>Rotaria</taxon>
    </lineage>
</organism>
<reference evidence="2" key="1">
    <citation type="submission" date="2021-02" db="EMBL/GenBank/DDBJ databases">
        <authorList>
            <person name="Nowell W R."/>
        </authorList>
    </citation>
    <scope>NUCLEOTIDE SEQUENCE</scope>
</reference>
<dbReference type="Gene3D" id="1.20.1270.280">
    <property type="match status" value="1"/>
</dbReference>
<sequence length="114" mass="13069">MNSAQIINSLKILQRTDVEVQKFDKDKWNALLTPLLNLWKKLNQDGNLLKLKAQPPVEDGSLSPIQSFLQLKHYNHIQLIQTIHENLASLSKVIRGISLITNEVQEYAKDLLQN</sequence>
<evidence type="ECO:0000259" key="1">
    <source>
        <dbReference type="Pfam" id="PF18199"/>
    </source>
</evidence>
<proteinExistence type="predicted"/>
<evidence type="ECO:0000313" key="3">
    <source>
        <dbReference type="Proteomes" id="UP000663874"/>
    </source>
</evidence>
<gene>
    <name evidence="2" type="ORF">FNK824_LOCUS42620</name>
</gene>
<name>A0A820LLR7_9BILA</name>
<accession>A0A820LLR7</accession>
<feature type="non-terminal residue" evidence="2">
    <location>
        <position position="1"/>
    </location>
</feature>
<dbReference type="Proteomes" id="UP000663874">
    <property type="component" value="Unassembled WGS sequence"/>
</dbReference>
<evidence type="ECO:0000313" key="2">
    <source>
        <dbReference type="EMBL" id="CAF4359519.1"/>
    </source>
</evidence>
<comment type="caution">
    <text evidence="2">The sequence shown here is derived from an EMBL/GenBank/DDBJ whole genome shotgun (WGS) entry which is preliminary data.</text>
</comment>